<sequence length="210" mass="23158">MIKEFCAENFTHIPQAIQNGAKRVELCDNLHVGGTSVSTGVMAETIDYCHEKNVSVMTMIRPREGDFYYNDTELKMMEIDLLEAKKIGADGVVFGCLTENAETIDTDALERLIDKADGLQITFHMAFDSLPKEEQFKAIDWLSENGVNRILTHGGPAGTLIHENFAHLKELIAYANHRLIILPGGGITKENSEEVAGTLGVSEVHGTRIV</sequence>
<dbReference type="GO" id="GO:0005737">
    <property type="term" value="C:cytoplasm"/>
    <property type="evidence" value="ECO:0007669"/>
    <property type="project" value="UniProtKB-SubCell"/>
</dbReference>
<comment type="similarity">
    <text evidence="1 3">Belongs to the CutC family.</text>
</comment>
<dbReference type="PANTHER" id="PTHR12598">
    <property type="entry name" value="COPPER HOMEOSTASIS PROTEIN CUTC"/>
    <property type="match status" value="1"/>
</dbReference>
<evidence type="ECO:0000256" key="1">
    <source>
        <dbReference type="ARBA" id="ARBA00007768"/>
    </source>
</evidence>
<dbReference type="PANTHER" id="PTHR12598:SF0">
    <property type="entry name" value="COPPER HOMEOSTASIS PROTEIN CUTC HOMOLOG"/>
    <property type="match status" value="1"/>
</dbReference>
<dbReference type="OrthoDB" id="9815677at2"/>
<dbReference type="Gene3D" id="3.20.20.380">
    <property type="entry name" value="Copper homeostasis (CutC) domain"/>
    <property type="match status" value="1"/>
</dbReference>
<dbReference type="SUPFAM" id="SSF110395">
    <property type="entry name" value="CutC-like"/>
    <property type="match status" value="1"/>
</dbReference>
<protein>
    <recommendedName>
        <fullName evidence="3">PF03932 family protein CutC</fullName>
    </recommendedName>
</protein>
<keyword evidence="5" id="KW-1185">Reference proteome</keyword>
<name>A0A430B461_9ENTE</name>
<organism evidence="4 5">
    <name type="scientific">Vagococcus elongatus</name>
    <dbReference type="NCBI Taxonomy" id="180344"/>
    <lineage>
        <taxon>Bacteria</taxon>
        <taxon>Bacillati</taxon>
        <taxon>Bacillota</taxon>
        <taxon>Bacilli</taxon>
        <taxon>Lactobacillales</taxon>
        <taxon>Enterococcaceae</taxon>
        <taxon>Vagococcus</taxon>
    </lineage>
</organism>
<dbReference type="FunFam" id="3.20.20.380:FF:000003">
    <property type="entry name" value="Copper homeostasis protein CutC"/>
    <property type="match status" value="1"/>
</dbReference>
<dbReference type="RefSeq" id="WP_126806742.1">
    <property type="nucleotide sequence ID" value="NZ_NGKA01000002.1"/>
</dbReference>
<dbReference type="InterPro" id="IPR005627">
    <property type="entry name" value="CutC-like"/>
</dbReference>
<dbReference type="GO" id="GO:0005507">
    <property type="term" value="F:copper ion binding"/>
    <property type="evidence" value="ECO:0007669"/>
    <property type="project" value="TreeGrafter"/>
</dbReference>
<evidence type="ECO:0000256" key="2">
    <source>
        <dbReference type="ARBA" id="ARBA00022490"/>
    </source>
</evidence>
<dbReference type="Pfam" id="PF03932">
    <property type="entry name" value="CutC"/>
    <property type="match status" value="1"/>
</dbReference>
<dbReference type="HAMAP" id="MF_00795">
    <property type="entry name" value="CutC"/>
    <property type="match status" value="1"/>
</dbReference>
<proteinExistence type="inferred from homology"/>
<comment type="subcellular location">
    <subcellularLocation>
        <location evidence="3">Cytoplasm</location>
    </subcellularLocation>
</comment>
<dbReference type="AlphaFoldDB" id="A0A430B461"/>
<evidence type="ECO:0000313" key="5">
    <source>
        <dbReference type="Proteomes" id="UP000287605"/>
    </source>
</evidence>
<keyword evidence="2 3" id="KW-0963">Cytoplasm</keyword>
<evidence type="ECO:0000256" key="3">
    <source>
        <dbReference type="HAMAP-Rule" id="MF_00795"/>
    </source>
</evidence>
<accession>A0A430B461</accession>
<comment type="caution">
    <text evidence="3">Once thought to be involved in copper homeostasis, experiments in E.coli have shown this is not the case.</text>
</comment>
<comment type="caution">
    <text evidence="4">The sequence shown here is derived from an EMBL/GenBank/DDBJ whole genome shotgun (WGS) entry which is preliminary data.</text>
</comment>
<reference evidence="4 5" key="1">
    <citation type="submission" date="2017-05" db="EMBL/GenBank/DDBJ databases">
        <title>Vagococcus spp. assemblies.</title>
        <authorList>
            <person name="Gulvik C.A."/>
        </authorList>
    </citation>
    <scope>NUCLEOTIDE SEQUENCE [LARGE SCALE GENOMIC DNA]</scope>
    <source>
        <strain evidence="4 5">CCUG 51432</strain>
    </source>
</reference>
<evidence type="ECO:0000313" key="4">
    <source>
        <dbReference type="EMBL" id="RSU15127.1"/>
    </source>
</evidence>
<dbReference type="InterPro" id="IPR036822">
    <property type="entry name" value="CutC-like_dom_sf"/>
</dbReference>
<gene>
    <name evidence="3" type="primary">cutC</name>
    <name evidence="4" type="ORF">CBF29_02000</name>
</gene>
<dbReference type="Proteomes" id="UP000287605">
    <property type="component" value="Unassembled WGS sequence"/>
</dbReference>
<dbReference type="EMBL" id="NGKA01000002">
    <property type="protein sequence ID" value="RSU15127.1"/>
    <property type="molecule type" value="Genomic_DNA"/>
</dbReference>